<accession>A0A4P9WVG6</accession>
<feature type="region of interest" description="Disordered" evidence="1">
    <location>
        <begin position="1"/>
        <end position="48"/>
    </location>
</feature>
<protein>
    <submittedName>
        <fullName evidence="2">Uncharacterized protein</fullName>
    </submittedName>
</protein>
<feature type="region of interest" description="Disordered" evidence="1">
    <location>
        <begin position="71"/>
        <end position="126"/>
    </location>
</feature>
<proteinExistence type="predicted"/>
<dbReference type="EMBL" id="ML012821">
    <property type="protein sequence ID" value="RKO95146.1"/>
    <property type="molecule type" value="Genomic_DNA"/>
</dbReference>
<dbReference type="Proteomes" id="UP000268535">
    <property type="component" value="Unassembled WGS sequence"/>
</dbReference>
<evidence type="ECO:0000256" key="1">
    <source>
        <dbReference type="SAM" id="MobiDB-lite"/>
    </source>
</evidence>
<gene>
    <name evidence="2" type="ORF">CAUPRSCDRAFT_13114</name>
</gene>
<organism evidence="2 3">
    <name type="scientific">Caulochytrium protostelioides</name>
    <dbReference type="NCBI Taxonomy" id="1555241"/>
    <lineage>
        <taxon>Eukaryota</taxon>
        <taxon>Fungi</taxon>
        <taxon>Fungi incertae sedis</taxon>
        <taxon>Chytridiomycota</taxon>
        <taxon>Chytridiomycota incertae sedis</taxon>
        <taxon>Chytridiomycetes</taxon>
        <taxon>Caulochytriales</taxon>
        <taxon>Caulochytriaceae</taxon>
        <taxon>Caulochytrium</taxon>
    </lineage>
</organism>
<dbReference type="AlphaFoldDB" id="A0A4P9WVG6"/>
<reference evidence="3" key="1">
    <citation type="journal article" date="2018" name="Nat. Microbiol.">
        <title>Leveraging single-cell genomics to expand the fungal tree of life.</title>
        <authorList>
            <person name="Ahrendt S.R."/>
            <person name="Quandt C.A."/>
            <person name="Ciobanu D."/>
            <person name="Clum A."/>
            <person name="Salamov A."/>
            <person name="Andreopoulos B."/>
            <person name="Cheng J.F."/>
            <person name="Woyke T."/>
            <person name="Pelin A."/>
            <person name="Henrissat B."/>
            <person name="Reynolds N.K."/>
            <person name="Benny G.L."/>
            <person name="Smith M.E."/>
            <person name="James T.Y."/>
            <person name="Grigoriev I.V."/>
        </authorList>
    </citation>
    <scope>NUCLEOTIDE SEQUENCE [LARGE SCALE GENOMIC DNA]</scope>
    <source>
        <strain evidence="3">ATCC 52028</strain>
    </source>
</reference>
<evidence type="ECO:0000313" key="3">
    <source>
        <dbReference type="Proteomes" id="UP000268535"/>
    </source>
</evidence>
<name>A0A4P9WVG6_9FUNG</name>
<feature type="compositionally biased region" description="Low complexity" evidence="1">
    <location>
        <begin position="97"/>
        <end position="126"/>
    </location>
</feature>
<evidence type="ECO:0000313" key="2">
    <source>
        <dbReference type="EMBL" id="RKO95146.1"/>
    </source>
</evidence>
<sequence length="126" mass="12956">MADEGAPTPCGASAHTPHPTLGPERTRHGTASESTASHITGDHHTGGCIAWHGIASHRIAWRRIASHRIASHRIASHRVPRDPIPTSHPIRTVDPIASRSDGAARASPPAAGDAAAPTSSGAHHGA</sequence>
<feature type="compositionally biased region" description="Polar residues" evidence="1">
    <location>
        <begin position="29"/>
        <end position="38"/>
    </location>
</feature>